<protein>
    <submittedName>
        <fullName evidence="1">CesT family type III secretion system chaperone</fullName>
    </submittedName>
</protein>
<reference evidence="1" key="1">
    <citation type="submission" date="2022-10" db="EMBL/GenBank/DDBJ databases">
        <title>Completed Genome Sequence of two octocoral isolated bacterium, Endozoicomonas euniceicola EF212T and Endozoicomonas gorgoniicola PS125T.</title>
        <authorList>
            <person name="Chiou Y.-J."/>
            <person name="Chen Y.-H."/>
        </authorList>
    </citation>
    <scope>NUCLEOTIDE SEQUENCE</scope>
    <source>
        <strain evidence="1">EF212</strain>
    </source>
</reference>
<dbReference type="Pfam" id="PF05932">
    <property type="entry name" value="CesT"/>
    <property type="match status" value="1"/>
</dbReference>
<dbReference type="Proteomes" id="UP001163255">
    <property type="component" value="Chromosome"/>
</dbReference>
<organism evidence="1 2">
    <name type="scientific">Endozoicomonas euniceicola</name>
    <dbReference type="NCBI Taxonomy" id="1234143"/>
    <lineage>
        <taxon>Bacteria</taxon>
        <taxon>Pseudomonadati</taxon>
        <taxon>Pseudomonadota</taxon>
        <taxon>Gammaproteobacteria</taxon>
        <taxon>Oceanospirillales</taxon>
        <taxon>Endozoicomonadaceae</taxon>
        <taxon>Endozoicomonas</taxon>
    </lineage>
</organism>
<gene>
    <name evidence="1" type="ORF">NX720_22305</name>
</gene>
<dbReference type="SUPFAM" id="SSF69635">
    <property type="entry name" value="Type III secretory system chaperone-like"/>
    <property type="match status" value="1"/>
</dbReference>
<accession>A0ABY6GS17</accession>
<name>A0ABY6GS17_9GAMM</name>
<evidence type="ECO:0000313" key="2">
    <source>
        <dbReference type="Proteomes" id="UP001163255"/>
    </source>
</evidence>
<evidence type="ECO:0000313" key="1">
    <source>
        <dbReference type="EMBL" id="UYM15548.1"/>
    </source>
</evidence>
<dbReference type="Gene3D" id="3.30.1460.10">
    <property type="match status" value="1"/>
</dbReference>
<dbReference type="InterPro" id="IPR010261">
    <property type="entry name" value="Tir_chaperone"/>
</dbReference>
<sequence length="155" mass="17732">MSFHSFYPASRDAMSFDNLIKSVARRNQMGELEFRDNRYYISIDDRIELACFQANGKFYLHGVIAKLPSRPDEQEELLKKLLQKHLGLIQTQRISLCIEPDSDELSLSTTRTALGLNEDIIEEALAEFANNFEYILTLINEDALTMPSAPVMIMP</sequence>
<dbReference type="CDD" id="cd17027">
    <property type="entry name" value="T3SC_IA_YscB_AscB-like"/>
    <property type="match status" value="1"/>
</dbReference>
<dbReference type="RefSeq" id="WP_262597619.1">
    <property type="nucleotide sequence ID" value="NZ_CP103300.1"/>
</dbReference>
<dbReference type="EMBL" id="CP103300">
    <property type="protein sequence ID" value="UYM15548.1"/>
    <property type="molecule type" value="Genomic_DNA"/>
</dbReference>
<proteinExistence type="predicted"/>
<keyword evidence="2" id="KW-1185">Reference proteome</keyword>